<dbReference type="CDD" id="cd18785">
    <property type="entry name" value="SF2_C"/>
    <property type="match status" value="1"/>
</dbReference>
<keyword evidence="4" id="KW-1185">Reference proteome</keyword>
<dbReference type="GO" id="GO:0016787">
    <property type="term" value="F:hydrolase activity"/>
    <property type="evidence" value="ECO:0007669"/>
    <property type="project" value="InterPro"/>
</dbReference>
<dbReference type="PROSITE" id="PS51192">
    <property type="entry name" value="HELICASE_ATP_BIND_1"/>
    <property type="match status" value="1"/>
</dbReference>
<dbReference type="InterPro" id="IPR014001">
    <property type="entry name" value="Helicase_ATP-bd"/>
</dbReference>
<dbReference type="PANTHER" id="PTHR47396:SF1">
    <property type="entry name" value="ATP-DEPENDENT HELICASE IRC3-RELATED"/>
    <property type="match status" value="1"/>
</dbReference>
<dbReference type="SMART" id="SM00487">
    <property type="entry name" value="DEXDc"/>
    <property type="match status" value="1"/>
</dbReference>
<dbReference type="GO" id="GO:0005829">
    <property type="term" value="C:cytosol"/>
    <property type="evidence" value="ECO:0007669"/>
    <property type="project" value="TreeGrafter"/>
</dbReference>
<evidence type="ECO:0000256" key="1">
    <source>
        <dbReference type="SAM" id="MobiDB-lite"/>
    </source>
</evidence>
<dbReference type="PANTHER" id="PTHR47396">
    <property type="entry name" value="TYPE I RESTRICTION ENZYME ECOKI R PROTEIN"/>
    <property type="match status" value="1"/>
</dbReference>
<keyword evidence="3" id="KW-0067">ATP-binding</keyword>
<feature type="domain" description="Helicase ATP-binding" evidence="2">
    <location>
        <begin position="77"/>
        <end position="288"/>
    </location>
</feature>
<dbReference type="Gene3D" id="3.40.50.300">
    <property type="entry name" value="P-loop containing nucleotide triphosphate hydrolases"/>
    <property type="match status" value="2"/>
</dbReference>
<dbReference type="Pfam" id="PF03457">
    <property type="entry name" value="HA"/>
    <property type="match status" value="2"/>
</dbReference>
<dbReference type="SUPFAM" id="SSF52540">
    <property type="entry name" value="P-loop containing nucleoside triphosphate hydrolases"/>
    <property type="match status" value="1"/>
</dbReference>
<sequence>MTTPSPTRGTTSSPTWAPSGVSTSTPPPSASPPEPRTLREGEDEHVEKTGTNEPVELRRRQKEAVDAAVFALETPPGGIPATGLRTQVIAAPGSGKTLVAYEMARRLEPRGRVLVLVPTLNLLTQTVAKWREYGMRGPAVAVCSLDRDPKMRAYLADELDVRCTTNPIRLAMWAGDGPATVFATYDSLVARPSGDEATEDEGEEAAEERAVAGVLERALAGAFGQRLDGFGLAIVDEAHRTAGLATKPWAIIHDNQRIPADRRLYMTATPRIWTADADSGGVEALVASMDDETVFGKPCFTFPLGQAIEEGVLASFEIDVLEIRDPAPPADEASLEERRGARLGAIRAATLAHMETAGIVSLLSFHSRTQEALSFARGLPDAADELRATGRFPGEVWGEWLCGLHPAAHQRAVLGQIANGVDAEGHKTEFRILCTCRLLGEGTDITGRCGLDGVLFADIRSSPVDIVQAVGRALRQKPHEGKVARLVVPVLLGPEEEGRDMAATAAFEPLVTVLRALRSFDPREVEQLALRPAGRSSGTPEDVLAADPAGDPRETDTPTEGEPADEDHAQEEPNGGEGAELALLHFSRRPREADEIARLVRTRVLRPESTAWLTGLEAVRAFATAHGHAGVPYTATVDLGDHAIAYPVGQWAAEQRRAWRAGDLADWRTELLAEAGFVFDPRDQSFTEFLDLCALYYAEHHTLAAPRDAVLAGVAIGERLHQARKPGGLGKKSARAEARREWLEAIDPDWDPTWSPTWQRHCAKARWLISQGATLAELQPGVSLGGDDIGAWLAEQPAIWHTLEEGQQQRLVELGVQPAPAAALPAAPAVPAGATRWETNLAAARQFKAREGHLRVPRGHTETVTDVDGGEHRIRLGVFRSNTRSHHKRQKLTPAQTREAHDVGLLT</sequence>
<proteinExistence type="predicted"/>
<dbReference type="AlphaFoldDB" id="A0A367E5D9"/>
<keyword evidence="3" id="KW-0347">Helicase</keyword>
<comment type="caution">
    <text evidence="3">The sequence shown here is derived from an EMBL/GenBank/DDBJ whole genome shotgun (WGS) entry which is preliminary data.</text>
</comment>
<feature type="compositionally biased region" description="Pro residues" evidence="1">
    <location>
        <begin position="25"/>
        <end position="35"/>
    </location>
</feature>
<keyword evidence="3" id="KW-0547">Nucleotide-binding</keyword>
<dbReference type="InterPro" id="IPR005114">
    <property type="entry name" value="Helicase_assoc"/>
</dbReference>
<keyword evidence="3" id="KW-0378">Hydrolase</keyword>
<dbReference type="EMBL" id="QOIM01000058">
    <property type="protein sequence ID" value="RCG13274.1"/>
    <property type="molecule type" value="Genomic_DNA"/>
</dbReference>
<accession>A0A367E5D9</accession>
<evidence type="ECO:0000259" key="2">
    <source>
        <dbReference type="PROSITE" id="PS51192"/>
    </source>
</evidence>
<feature type="region of interest" description="Disordered" evidence="1">
    <location>
        <begin position="529"/>
        <end position="575"/>
    </location>
</feature>
<name>A0A367E5D9_9ACTN</name>
<dbReference type="OrthoDB" id="9776021at2"/>
<evidence type="ECO:0000313" key="3">
    <source>
        <dbReference type="EMBL" id="RCG13274.1"/>
    </source>
</evidence>
<dbReference type="InterPro" id="IPR027417">
    <property type="entry name" value="P-loop_NTPase"/>
</dbReference>
<feature type="region of interest" description="Disordered" evidence="1">
    <location>
        <begin position="882"/>
        <end position="907"/>
    </location>
</feature>
<dbReference type="SMART" id="SM00382">
    <property type="entry name" value="AAA"/>
    <property type="match status" value="1"/>
</dbReference>
<feature type="region of interest" description="Disordered" evidence="1">
    <location>
        <begin position="1"/>
        <end position="54"/>
    </location>
</feature>
<dbReference type="GO" id="GO:0004386">
    <property type="term" value="F:helicase activity"/>
    <property type="evidence" value="ECO:0007669"/>
    <property type="project" value="UniProtKB-KW"/>
</dbReference>
<dbReference type="InterPro" id="IPR006935">
    <property type="entry name" value="Helicase/UvrB_N"/>
</dbReference>
<organism evidence="3 4">
    <name type="scientific">Streptomyces reniochalinae</name>
    <dbReference type="NCBI Taxonomy" id="2250578"/>
    <lineage>
        <taxon>Bacteria</taxon>
        <taxon>Bacillati</taxon>
        <taxon>Actinomycetota</taxon>
        <taxon>Actinomycetes</taxon>
        <taxon>Kitasatosporales</taxon>
        <taxon>Streptomycetaceae</taxon>
        <taxon>Streptomyces</taxon>
    </lineage>
</organism>
<feature type="compositionally biased region" description="Low complexity" evidence="1">
    <location>
        <begin position="1"/>
        <end position="24"/>
    </location>
</feature>
<feature type="compositionally biased region" description="Basic and acidic residues" evidence="1">
    <location>
        <begin position="898"/>
        <end position="907"/>
    </location>
</feature>
<reference evidence="3 4" key="1">
    <citation type="submission" date="2018-06" db="EMBL/GenBank/DDBJ databases">
        <title>Streptomyces reniochalinae sp. nov. and Streptomyces diacarnus sp. nov. from marine sponges.</title>
        <authorList>
            <person name="Li L."/>
        </authorList>
    </citation>
    <scope>NUCLEOTIDE SEQUENCE [LARGE SCALE GENOMIC DNA]</scope>
    <source>
        <strain evidence="3 4">LHW50302</strain>
    </source>
</reference>
<dbReference type="Gene3D" id="6.10.140.530">
    <property type="match status" value="2"/>
</dbReference>
<dbReference type="InterPro" id="IPR003593">
    <property type="entry name" value="AAA+_ATPase"/>
</dbReference>
<dbReference type="Proteomes" id="UP000253507">
    <property type="component" value="Unassembled WGS sequence"/>
</dbReference>
<evidence type="ECO:0000313" key="4">
    <source>
        <dbReference type="Proteomes" id="UP000253507"/>
    </source>
</evidence>
<dbReference type="GO" id="GO:0005524">
    <property type="term" value="F:ATP binding"/>
    <property type="evidence" value="ECO:0007669"/>
    <property type="project" value="InterPro"/>
</dbReference>
<dbReference type="GO" id="GO:0003677">
    <property type="term" value="F:DNA binding"/>
    <property type="evidence" value="ECO:0007669"/>
    <property type="project" value="InterPro"/>
</dbReference>
<feature type="compositionally biased region" description="Basic and acidic residues" evidence="1">
    <location>
        <begin position="36"/>
        <end position="54"/>
    </location>
</feature>
<dbReference type="Pfam" id="PF04851">
    <property type="entry name" value="ResIII"/>
    <property type="match status" value="1"/>
</dbReference>
<gene>
    <name evidence="3" type="ORF">DQ392_33780</name>
</gene>
<protein>
    <submittedName>
        <fullName evidence="3">Helicase</fullName>
    </submittedName>
</protein>
<dbReference type="InterPro" id="IPR050742">
    <property type="entry name" value="Helicase_Restrict-Modif_Enz"/>
</dbReference>